<protein>
    <recommendedName>
        <fullName evidence="2">DUF6534 domain-containing protein</fullName>
    </recommendedName>
</protein>
<accession>A0A369KA99</accession>
<comment type="caution">
    <text evidence="3">The sequence shown here is derived from an EMBL/GenBank/DDBJ whole genome shotgun (WGS) entry which is preliminary data.</text>
</comment>
<dbReference type="Pfam" id="PF20152">
    <property type="entry name" value="DUF6534"/>
    <property type="match status" value="1"/>
</dbReference>
<dbReference type="STRING" id="39966.A0A369KA99"/>
<gene>
    <name evidence="3" type="ORF">Hypma_014825</name>
</gene>
<dbReference type="PANTHER" id="PTHR40465:SF1">
    <property type="entry name" value="DUF6534 DOMAIN-CONTAINING PROTEIN"/>
    <property type="match status" value="1"/>
</dbReference>
<feature type="transmembrane region" description="Helical" evidence="1">
    <location>
        <begin position="14"/>
        <end position="39"/>
    </location>
</feature>
<dbReference type="InterPro" id="IPR045339">
    <property type="entry name" value="DUF6534"/>
</dbReference>
<keyword evidence="4" id="KW-1185">Reference proteome</keyword>
<dbReference type="EMBL" id="LUEZ02000010">
    <property type="protein sequence ID" value="RDB28743.1"/>
    <property type="molecule type" value="Genomic_DNA"/>
</dbReference>
<evidence type="ECO:0000313" key="4">
    <source>
        <dbReference type="Proteomes" id="UP000076154"/>
    </source>
</evidence>
<organism evidence="3 4">
    <name type="scientific">Hypsizygus marmoreus</name>
    <name type="common">White beech mushroom</name>
    <name type="synonym">Agaricus marmoreus</name>
    <dbReference type="NCBI Taxonomy" id="39966"/>
    <lineage>
        <taxon>Eukaryota</taxon>
        <taxon>Fungi</taxon>
        <taxon>Dikarya</taxon>
        <taxon>Basidiomycota</taxon>
        <taxon>Agaricomycotina</taxon>
        <taxon>Agaricomycetes</taxon>
        <taxon>Agaricomycetidae</taxon>
        <taxon>Agaricales</taxon>
        <taxon>Tricholomatineae</taxon>
        <taxon>Lyophyllaceae</taxon>
        <taxon>Hypsizygus</taxon>
    </lineage>
</organism>
<dbReference type="InParanoid" id="A0A369KA99"/>
<proteinExistence type="predicted"/>
<keyword evidence="1" id="KW-1133">Transmembrane helix</keyword>
<feature type="transmembrane region" description="Helical" evidence="1">
    <location>
        <begin position="171"/>
        <end position="196"/>
    </location>
</feature>
<evidence type="ECO:0000259" key="2">
    <source>
        <dbReference type="Pfam" id="PF20152"/>
    </source>
</evidence>
<dbReference type="Proteomes" id="UP000076154">
    <property type="component" value="Unassembled WGS sequence"/>
</dbReference>
<feature type="transmembrane region" description="Helical" evidence="1">
    <location>
        <begin position="243"/>
        <end position="262"/>
    </location>
</feature>
<dbReference type="AlphaFoldDB" id="A0A369KA99"/>
<evidence type="ECO:0000313" key="3">
    <source>
        <dbReference type="EMBL" id="RDB28743.1"/>
    </source>
</evidence>
<keyword evidence="1" id="KW-0812">Transmembrane</keyword>
<dbReference type="OrthoDB" id="2745105at2759"/>
<feature type="domain" description="DUF6534" evidence="2">
    <location>
        <begin position="181"/>
        <end position="267"/>
    </location>
</feature>
<name>A0A369KA99_HYPMA</name>
<feature type="transmembrane region" description="Helical" evidence="1">
    <location>
        <begin position="51"/>
        <end position="75"/>
    </location>
</feature>
<keyword evidence="1" id="KW-0472">Membrane</keyword>
<evidence type="ECO:0000256" key="1">
    <source>
        <dbReference type="SAM" id="Phobius"/>
    </source>
</evidence>
<sequence>MATPHASINLDSKIGAAFLGNLIAGIFYGITCVQTYIYFKRNDKDSTSFRLLIFFLWLLDTLHLALVTHGIYYYLISNYGNLPALASPTWSLLAQVYVTCISDLIIRGVFGRRVWLMAGKSKIIVTGIQRDLVRILPPSSPMPNIVLTESITFATRAYAGGTFAKFSQISYLLYIALGSGVVADFLIAGSLCRSLWKSRTGFRKTDTLVNVLMMYAINTSLLTTICSGACFITYTIWPNEFTFIGIYFSLSKLFLNSLLATLNSRESLSEKINGVSDISMSDMSHRRHFSSMVSGTRSGPSVLVSINHEVVDDYEQGRTEKDGERIGNIP</sequence>
<feature type="transmembrane region" description="Helical" evidence="1">
    <location>
        <begin position="208"/>
        <end position="237"/>
    </location>
</feature>
<reference evidence="3" key="1">
    <citation type="submission" date="2018-04" db="EMBL/GenBank/DDBJ databases">
        <title>Whole genome sequencing of Hypsizygus marmoreus.</title>
        <authorList>
            <person name="Choi I.-G."/>
            <person name="Min B."/>
            <person name="Kim J.-G."/>
            <person name="Kim S."/>
            <person name="Oh Y.-L."/>
            <person name="Kong W.-S."/>
            <person name="Park H."/>
            <person name="Jeong J."/>
            <person name="Song E.-S."/>
        </authorList>
    </citation>
    <scope>NUCLEOTIDE SEQUENCE [LARGE SCALE GENOMIC DNA]</scope>
    <source>
        <strain evidence="3">51987-8</strain>
    </source>
</reference>
<dbReference type="PANTHER" id="PTHR40465">
    <property type="entry name" value="CHROMOSOME 1, WHOLE GENOME SHOTGUN SEQUENCE"/>
    <property type="match status" value="1"/>
</dbReference>